<dbReference type="AlphaFoldDB" id="A0A0H1BB36"/>
<evidence type="ECO:0000313" key="2">
    <source>
        <dbReference type="EMBL" id="KLJ06426.1"/>
    </source>
</evidence>
<gene>
    <name evidence="2" type="ORF">EMPG_10187</name>
</gene>
<feature type="compositionally biased region" description="Basic and acidic residues" evidence="1">
    <location>
        <begin position="10"/>
        <end position="22"/>
    </location>
</feature>
<dbReference type="Proteomes" id="UP000053573">
    <property type="component" value="Unassembled WGS sequence"/>
</dbReference>
<dbReference type="EMBL" id="LDEV01003127">
    <property type="protein sequence ID" value="KLJ06426.1"/>
    <property type="molecule type" value="Genomic_DNA"/>
</dbReference>
<evidence type="ECO:0000313" key="3">
    <source>
        <dbReference type="Proteomes" id="UP000053573"/>
    </source>
</evidence>
<evidence type="ECO:0000256" key="1">
    <source>
        <dbReference type="SAM" id="MobiDB-lite"/>
    </source>
</evidence>
<protein>
    <submittedName>
        <fullName evidence="2">Uncharacterized protein</fullName>
    </submittedName>
</protein>
<keyword evidence="3" id="KW-1185">Reference proteome</keyword>
<comment type="caution">
    <text evidence="2">The sequence shown here is derived from an EMBL/GenBank/DDBJ whole genome shotgun (WGS) entry which is preliminary data.</text>
</comment>
<accession>A0A0H1BB36</accession>
<name>A0A0H1BB36_9EURO</name>
<reference evidence="3" key="1">
    <citation type="journal article" date="2015" name="PLoS Genet.">
        <title>The dynamic genome and transcriptome of the human fungal pathogen Blastomyces and close relative Emmonsia.</title>
        <authorList>
            <person name="Munoz J.F."/>
            <person name="Gauthier G.M."/>
            <person name="Desjardins C.A."/>
            <person name="Gallo J.E."/>
            <person name="Holder J."/>
            <person name="Sullivan T.D."/>
            <person name="Marty A.J."/>
            <person name="Carmen J.C."/>
            <person name="Chen Z."/>
            <person name="Ding L."/>
            <person name="Gujja S."/>
            <person name="Magrini V."/>
            <person name="Misas E."/>
            <person name="Mitreva M."/>
            <person name="Priest M."/>
            <person name="Saif S."/>
            <person name="Whiston E.A."/>
            <person name="Young S."/>
            <person name="Zeng Q."/>
            <person name="Goldman W.E."/>
            <person name="Mardis E.R."/>
            <person name="Taylor J.W."/>
            <person name="McEwen J.G."/>
            <person name="Clay O.K."/>
            <person name="Klein B.S."/>
            <person name="Cuomo C.A."/>
        </authorList>
    </citation>
    <scope>NUCLEOTIDE SEQUENCE [LARGE SCALE GENOMIC DNA]</scope>
    <source>
        <strain evidence="3">UAMH 139</strain>
    </source>
</reference>
<sequence length="90" mass="9762">MMKAATMKGGRKDISHRDRDVIRRKTIGPTVAVIAGDMRNIAIPQKSTGRAMRIESVVLAIVKNAPAVTLAPHLDLDVAHQSAPVPERED</sequence>
<feature type="region of interest" description="Disordered" evidence="1">
    <location>
        <begin position="1"/>
        <end position="22"/>
    </location>
</feature>
<proteinExistence type="predicted"/>
<organism evidence="2 3">
    <name type="scientific">Blastomyces silverae</name>
    <dbReference type="NCBI Taxonomy" id="2060906"/>
    <lineage>
        <taxon>Eukaryota</taxon>
        <taxon>Fungi</taxon>
        <taxon>Dikarya</taxon>
        <taxon>Ascomycota</taxon>
        <taxon>Pezizomycotina</taxon>
        <taxon>Eurotiomycetes</taxon>
        <taxon>Eurotiomycetidae</taxon>
        <taxon>Onygenales</taxon>
        <taxon>Ajellomycetaceae</taxon>
        <taxon>Blastomyces</taxon>
    </lineage>
</organism>